<name>A0A2P2P5I2_RHIMU</name>
<organism evidence="1">
    <name type="scientific">Rhizophora mucronata</name>
    <name type="common">Asiatic mangrove</name>
    <dbReference type="NCBI Taxonomy" id="61149"/>
    <lineage>
        <taxon>Eukaryota</taxon>
        <taxon>Viridiplantae</taxon>
        <taxon>Streptophyta</taxon>
        <taxon>Embryophyta</taxon>
        <taxon>Tracheophyta</taxon>
        <taxon>Spermatophyta</taxon>
        <taxon>Magnoliopsida</taxon>
        <taxon>eudicotyledons</taxon>
        <taxon>Gunneridae</taxon>
        <taxon>Pentapetalae</taxon>
        <taxon>rosids</taxon>
        <taxon>fabids</taxon>
        <taxon>Malpighiales</taxon>
        <taxon>Rhizophoraceae</taxon>
        <taxon>Rhizophora</taxon>
    </lineage>
</organism>
<accession>A0A2P2P5I2</accession>
<protein>
    <submittedName>
        <fullName evidence="1">Uncharacterized protein</fullName>
    </submittedName>
</protein>
<evidence type="ECO:0000313" key="1">
    <source>
        <dbReference type="EMBL" id="MBX49998.1"/>
    </source>
</evidence>
<dbReference type="EMBL" id="GGEC01069514">
    <property type="protein sequence ID" value="MBX49998.1"/>
    <property type="molecule type" value="Transcribed_RNA"/>
</dbReference>
<sequence>MKLLTLIREQVSTAFRAQ</sequence>
<dbReference type="AlphaFoldDB" id="A0A2P2P5I2"/>
<reference evidence="1" key="1">
    <citation type="submission" date="2018-02" db="EMBL/GenBank/DDBJ databases">
        <title>Rhizophora mucronata_Transcriptome.</title>
        <authorList>
            <person name="Meera S.P."/>
            <person name="Sreeshan A."/>
            <person name="Augustine A."/>
        </authorList>
    </citation>
    <scope>NUCLEOTIDE SEQUENCE</scope>
    <source>
        <tissue evidence="1">Leaf</tissue>
    </source>
</reference>
<proteinExistence type="predicted"/>